<dbReference type="EC" id="1.6.2.4" evidence="20"/>
<proteinExistence type="inferred from homology"/>
<keyword evidence="8 20" id="KW-0256">Endoplasmic reticulum</keyword>
<reference evidence="24" key="1">
    <citation type="journal article" date="2017" name="Genome Biol.">
        <title>Comparative genomics reveals high biological diversity and specific adaptations in the industrially and medically important fungal genus Aspergillus.</title>
        <authorList>
            <person name="de Vries R.P."/>
            <person name="Riley R."/>
            <person name="Wiebenga A."/>
            <person name="Aguilar-Osorio G."/>
            <person name="Amillis S."/>
            <person name="Uchima C.A."/>
            <person name="Anderluh G."/>
            <person name="Asadollahi M."/>
            <person name="Askin M."/>
            <person name="Barry K."/>
            <person name="Battaglia E."/>
            <person name="Bayram O."/>
            <person name="Benocci T."/>
            <person name="Braus-Stromeyer S.A."/>
            <person name="Caldana C."/>
            <person name="Canovas D."/>
            <person name="Cerqueira G.C."/>
            <person name="Chen F."/>
            <person name="Chen W."/>
            <person name="Choi C."/>
            <person name="Clum A."/>
            <person name="Dos Santos R.A."/>
            <person name="Damasio A.R."/>
            <person name="Diallinas G."/>
            <person name="Emri T."/>
            <person name="Fekete E."/>
            <person name="Flipphi M."/>
            <person name="Freyberg S."/>
            <person name="Gallo A."/>
            <person name="Gournas C."/>
            <person name="Habgood R."/>
            <person name="Hainaut M."/>
            <person name="Harispe M.L."/>
            <person name="Henrissat B."/>
            <person name="Hilden K.S."/>
            <person name="Hope R."/>
            <person name="Hossain A."/>
            <person name="Karabika E."/>
            <person name="Karaffa L."/>
            <person name="Karanyi Z."/>
            <person name="Krasevec N."/>
            <person name="Kuo A."/>
            <person name="Kusch H."/>
            <person name="LaButti K."/>
            <person name="Lagendijk E.L."/>
            <person name="Lapidus A."/>
            <person name="Levasseur A."/>
            <person name="Lindquist E."/>
            <person name="Lipzen A."/>
            <person name="Logrieco A.F."/>
            <person name="MacCabe A."/>
            <person name="Maekelae M.R."/>
            <person name="Malavazi I."/>
            <person name="Melin P."/>
            <person name="Meyer V."/>
            <person name="Mielnichuk N."/>
            <person name="Miskei M."/>
            <person name="Molnar A.P."/>
            <person name="Mule G."/>
            <person name="Ngan C.Y."/>
            <person name="Orejas M."/>
            <person name="Orosz E."/>
            <person name="Ouedraogo J.P."/>
            <person name="Overkamp K.M."/>
            <person name="Park H.-S."/>
            <person name="Perrone G."/>
            <person name="Piumi F."/>
            <person name="Punt P.J."/>
            <person name="Ram A.F."/>
            <person name="Ramon A."/>
            <person name="Rauscher S."/>
            <person name="Record E."/>
            <person name="Riano-Pachon D.M."/>
            <person name="Robert V."/>
            <person name="Roehrig J."/>
            <person name="Ruller R."/>
            <person name="Salamov A."/>
            <person name="Salih N.S."/>
            <person name="Samson R.A."/>
            <person name="Sandor E."/>
            <person name="Sanguinetti M."/>
            <person name="Schuetze T."/>
            <person name="Sepcic K."/>
            <person name="Shelest E."/>
            <person name="Sherlock G."/>
            <person name="Sophianopoulou V."/>
            <person name="Squina F.M."/>
            <person name="Sun H."/>
            <person name="Susca A."/>
            <person name="Todd R.B."/>
            <person name="Tsang A."/>
            <person name="Unkles S.E."/>
            <person name="van de Wiele N."/>
            <person name="van Rossen-Uffink D."/>
            <person name="Oliveira J.V."/>
            <person name="Vesth T.C."/>
            <person name="Visser J."/>
            <person name="Yu J.-H."/>
            <person name="Zhou M."/>
            <person name="Andersen M.R."/>
            <person name="Archer D.B."/>
            <person name="Baker S.E."/>
            <person name="Benoit I."/>
            <person name="Brakhage A.A."/>
            <person name="Braus G.H."/>
            <person name="Fischer R."/>
            <person name="Frisvad J.C."/>
            <person name="Goldman G.H."/>
            <person name="Houbraken J."/>
            <person name="Oakley B."/>
            <person name="Pocsi I."/>
            <person name="Scazzocchio C."/>
            <person name="Seiboth B."/>
            <person name="vanKuyk P.A."/>
            <person name="Wortman J."/>
            <person name="Dyer P.S."/>
            <person name="Grigoriev I.V."/>
        </authorList>
    </citation>
    <scope>NUCLEOTIDE SEQUENCE [LARGE SCALE GENOMIC DNA]</scope>
    <source>
        <strain evidence="24">CBS 583.65</strain>
    </source>
</reference>
<evidence type="ECO:0000256" key="5">
    <source>
        <dbReference type="ARBA" id="ARBA00022643"/>
    </source>
</evidence>
<dbReference type="PRINTS" id="PR00371">
    <property type="entry name" value="FPNCR"/>
</dbReference>
<evidence type="ECO:0000256" key="6">
    <source>
        <dbReference type="ARBA" id="ARBA00022692"/>
    </source>
</evidence>
<comment type="similarity">
    <text evidence="20">In the C-terminal section; belongs to the flavoprotein pyridine nucleotide cytochrome reductase family.</text>
</comment>
<dbReference type="Pfam" id="PF00258">
    <property type="entry name" value="Flavodoxin_1"/>
    <property type="match status" value="1"/>
</dbReference>
<dbReference type="GO" id="GO:0003958">
    <property type="term" value="F:NADPH-hemoprotein reductase activity"/>
    <property type="evidence" value="ECO:0007669"/>
    <property type="project" value="UniProtKB-EC"/>
</dbReference>
<dbReference type="GO" id="GO:0010181">
    <property type="term" value="F:FMN binding"/>
    <property type="evidence" value="ECO:0007669"/>
    <property type="project" value="InterPro"/>
</dbReference>
<dbReference type="InterPro" id="IPR001433">
    <property type="entry name" value="OxRdtase_FAD/NAD-bd"/>
</dbReference>
<dbReference type="InterPro" id="IPR008254">
    <property type="entry name" value="Flavodoxin/NO_synth"/>
</dbReference>
<keyword evidence="12" id="KW-1133">Transmembrane helix</keyword>
<keyword evidence="16 20" id="KW-0472">Membrane</keyword>
<dbReference type="InterPro" id="IPR001709">
    <property type="entry name" value="Flavoprot_Pyr_Nucl_cyt_Rdtase"/>
</dbReference>
<feature type="domain" description="FAD-binding FR-type" evidence="22">
    <location>
        <begin position="298"/>
        <end position="543"/>
    </location>
</feature>
<evidence type="ECO:0000256" key="2">
    <source>
        <dbReference type="ARBA" id="ARBA00001974"/>
    </source>
</evidence>
<dbReference type="Gene3D" id="3.40.50.80">
    <property type="entry name" value="Nucleotide-binding domain of ferredoxin-NADP reductase (FNR) module"/>
    <property type="match status" value="1"/>
</dbReference>
<keyword evidence="3" id="KW-0444">Lipid biosynthesis</keyword>
<dbReference type="GO" id="GO:0005789">
    <property type="term" value="C:endoplasmic reticulum membrane"/>
    <property type="evidence" value="ECO:0007669"/>
    <property type="project" value="UniProtKB-SubCell"/>
</dbReference>
<comment type="cofactor">
    <cofactor evidence="1">
        <name>FMN</name>
        <dbReference type="ChEBI" id="CHEBI:58210"/>
    </cofactor>
</comment>
<dbReference type="GeneID" id="63733532"/>
<dbReference type="Pfam" id="PF00175">
    <property type="entry name" value="NAD_binding_1"/>
    <property type="match status" value="1"/>
</dbReference>
<dbReference type="Gene3D" id="3.40.50.360">
    <property type="match status" value="1"/>
</dbReference>
<dbReference type="GO" id="GO:0016126">
    <property type="term" value="P:sterol biosynthetic process"/>
    <property type="evidence" value="ECO:0007669"/>
    <property type="project" value="UniProtKB-KW"/>
</dbReference>
<evidence type="ECO:0000256" key="13">
    <source>
        <dbReference type="ARBA" id="ARBA00023002"/>
    </source>
</evidence>
<keyword evidence="5" id="KW-0288">FMN</keyword>
<comment type="catalytic activity">
    <reaction evidence="19 20">
        <text>2 oxidized [cytochrome P450] + NADPH = 2 reduced [cytochrome P450] + NADP(+) + H(+)</text>
        <dbReference type="Rhea" id="RHEA:24040"/>
        <dbReference type="Rhea" id="RHEA-COMP:14627"/>
        <dbReference type="Rhea" id="RHEA-COMP:14628"/>
        <dbReference type="ChEBI" id="CHEBI:15378"/>
        <dbReference type="ChEBI" id="CHEBI:55376"/>
        <dbReference type="ChEBI" id="CHEBI:57783"/>
        <dbReference type="ChEBI" id="CHEBI:58349"/>
        <dbReference type="ChEBI" id="CHEBI:60344"/>
        <dbReference type="EC" id="1.6.2.4"/>
    </reaction>
</comment>
<evidence type="ECO:0000256" key="14">
    <source>
        <dbReference type="ARBA" id="ARBA00023011"/>
    </source>
</evidence>
<evidence type="ECO:0000256" key="4">
    <source>
        <dbReference type="ARBA" id="ARBA00022630"/>
    </source>
</evidence>
<dbReference type="InterPro" id="IPR029039">
    <property type="entry name" value="Flavoprotein-like_sf"/>
</dbReference>
<dbReference type="EMBL" id="KV878134">
    <property type="protein sequence ID" value="OJJ05918.1"/>
    <property type="molecule type" value="Genomic_DNA"/>
</dbReference>
<name>A0A1L9PWL3_ASPVE</name>
<dbReference type="PANTHER" id="PTHR19384">
    <property type="entry name" value="NITRIC OXIDE SYNTHASE-RELATED"/>
    <property type="match status" value="1"/>
</dbReference>
<accession>A0A1L9PWL3</accession>
<sequence length="711" mass="78480">MRDLDPSAPTASQSSAEVYSASGVNQIRGRVQPPDSMLATGCLTALTVIILTAYLRRALSKCRIFNIGRDRGIGSGANSSKQANDRCIVQRMDATKKDLVVLFGSQTGNAQDLAERLAKEGHSRFGLQTMVADLEDYDYETLVDFPPHKAAVFLLSSYGEGEPTDNAIQFVEFITSEENEHPLGNMRYAMFGLGNSTYEHYNLVARKVDAALSLRGAKRLGVLGQGDDAKGSTEDDFLSWKDEVWQALSSTMDLQEQDAQFEPSFAVSEANAQTQRVFLGERSVDELNAIKTMPSNRRDPCVVPVKHCYELFRSAERNCLHLELDISDSDLAYETGDHVAIWPMNSNAEVDRFLRVFGLIDKRHETIGISAVDGVSQLPIPTPTTYDAAARYYLEIAGPVSRQFLQTCAGFAADQQQKEVLAKVGNNKDYFAELVSSRMLNIAQLIETVSPDNPACSVPFAVLIEGLRAVQPRYYSISSSSLVDKDRVAITAVVESTKLDGRWFKGVATNYLLGLKHQKCGETPEAGSVAYALSGPRGKYELSVAAHIRQSHFRLPADISRPVVMVGPGTGVAPFRAFIHERVAQASAGLSPGKMVLFYGCRTQSEDFVYADEWKECQWKLGPLFTMHTAFSQRSKKKVYVQDKLTQYASTVRSLLVENGGYVYICGDARMARQVQAVLCRILEDDSTSAESGEAFVHKLKATGRYQEDVW</sequence>
<keyword evidence="15" id="KW-0443">Lipid metabolism</keyword>
<dbReference type="InterPro" id="IPR017927">
    <property type="entry name" value="FAD-bd_FR_type"/>
</dbReference>
<gene>
    <name evidence="23" type="ORF">ASPVEDRAFT_87243</name>
</gene>
<evidence type="ECO:0000256" key="17">
    <source>
        <dbReference type="ARBA" id="ARBA00023166"/>
    </source>
</evidence>
<evidence type="ECO:0000256" key="1">
    <source>
        <dbReference type="ARBA" id="ARBA00001917"/>
    </source>
</evidence>
<dbReference type="PROSITE" id="PS51384">
    <property type="entry name" value="FAD_FR"/>
    <property type="match status" value="1"/>
</dbReference>
<comment type="subcellular location">
    <subcellularLocation>
        <location evidence="20">Endoplasmic reticulum membrane</location>
    </subcellularLocation>
</comment>
<evidence type="ECO:0000256" key="7">
    <source>
        <dbReference type="ARBA" id="ARBA00022787"/>
    </source>
</evidence>
<dbReference type="STRING" id="1036611.A0A1L9PWL3"/>
<organism evidence="23 24">
    <name type="scientific">Aspergillus versicolor CBS 583.65</name>
    <dbReference type="NCBI Taxonomy" id="1036611"/>
    <lineage>
        <taxon>Eukaryota</taxon>
        <taxon>Fungi</taxon>
        <taxon>Dikarya</taxon>
        <taxon>Ascomycota</taxon>
        <taxon>Pezizomycotina</taxon>
        <taxon>Eurotiomycetes</taxon>
        <taxon>Eurotiomycetidae</taxon>
        <taxon>Eurotiales</taxon>
        <taxon>Aspergillaceae</taxon>
        <taxon>Aspergillus</taxon>
        <taxon>Aspergillus subgen. Nidulantes</taxon>
    </lineage>
</organism>
<evidence type="ECO:0000259" key="21">
    <source>
        <dbReference type="PROSITE" id="PS50902"/>
    </source>
</evidence>
<evidence type="ECO:0000259" key="22">
    <source>
        <dbReference type="PROSITE" id="PS51384"/>
    </source>
</evidence>
<keyword evidence="7" id="KW-0496">Mitochondrion</keyword>
<dbReference type="InterPro" id="IPR023173">
    <property type="entry name" value="NADPH_Cyt_P450_Rdtase_alpha"/>
</dbReference>
<evidence type="ECO:0000256" key="8">
    <source>
        <dbReference type="ARBA" id="ARBA00022824"/>
    </source>
</evidence>
<evidence type="ECO:0000256" key="20">
    <source>
        <dbReference type="PIRNR" id="PIRNR000208"/>
    </source>
</evidence>
<keyword evidence="18" id="KW-0753">Steroid metabolism</keyword>
<dbReference type="RefSeq" id="XP_040671680.1">
    <property type="nucleotide sequence ID" value="XM_040818021.1"/>
</dbReference>
<dbReference type="SUPFAM" id="SSF52218">
    <property type="entry name" value="Flavoproteins"/>
    <property type="match status" value="1"/>
</dbReference>
<dbReference type="GO" id="GO:0050660">
    <property type="term" value="F:flavin adenine dinucleotide binding"/>
    <property type="evidence" value="ECO:0007669"/>
    <property type="project" value="TreeGrafter"/>
</dbReference>
<keyword evidence="7" id="KW-1000">Mitochondrion outer membrane</keyword>
<evidence type="ECO:0000256" key="11">
    <source>
        <dbReference type="ARBA" id="ARBA00022955"/>
    </source>
</evidence>
<feature type="domain" description="Flavodoxin-like" evidence="21">
    <location>
        <begin position="99"/>
        <end position="245"/>
    </location>
</feature>
<dbReference type="GO" id="GO:0005829">
    <property type="term" value="C:cytosol"/>
    <property type="evidence" value="ECO:0007669"/>
    <property type="project" value="TreeGrafter"/>
</dbReference>
<keyword evidence="9" id="KW-0274">FAD</keyword>
<evidence type="ECO:0000313" key="24">
    <source>
        <dbReference type="Proteomes" id="UP000184073"/>
    </source>
</evidence>
<evidence type="ECO:0000256" key="10">
    <source>
        <dbReference type="ARBA" id="ARBA00022857"/>
    </source>
</evidence>
<dbReference type="Proteomes" id="UP000184073">
    <property type="component" value="Unassembled WGS sequence"/>
</dbReference>
<keyword evidence="11" id="KW-0752">Steroid biosynthesis</keyword>
<dbReference type="FunFam" id="3.40.50.360:FF:000036">
    <property type="entry name" value="NADPH--cytochrome P450 reductase"/>
    <property type="match status" value="1"/>
</dbReference>
<dbReference type="Pfam" id="PF00667">
    <property type="entry name" value="FAD_binding_1"/>
    <property type="match status" value="1"/>
</dbReference>
<dbReference type="Gene3D" id="2.40.30.10">
    <property type="entry name" value="Translation factors"/>
    <property type="match status" value="1"/>
</dbReference>
<evidence type="ECO:0000256" key="19">
    <source>
        <dbReference type="ARBA" id="ARBA00049342"/>
    </source>
</evidence>
<evidence type="ECO:0000256" key="9">
    <source>
        <dbReference type="ARBA" id="ARBA00022827"/>
    </source>
</evidence>
<dbReference type="SUPFAM" id="SSF63380">
    <property type="entry name" value="Riboflavin synthase domain-like"/>
    <property type="match status" value="1"/>
</dbReference>
<keyword evidence="10 20" id="KW-0521">NADP</keyword>
<dbReference type="PRINTS" id="PR00369">
    <property type="entry name" value="FLAVODOXIN"/>
</dbReference>
<keyword evidence="17" id="KW-1207">Sterol metabolism</keyword>
<dbReference type="PROSITE" id="PS50902">
    <property type="entry name" value="FLAVODOXIN_LIKE"/>
    <property type="match status" value="1"/>
</dbReference>
<keyword evidence="24" id="KW-1185">Reference proteome</keyword>
<dbReference type="Gene3D" id="1.20.990.10">
    <property type="entry name" value="NADPH-cytochrome p450 Reductase, Chain A, domain 3"/>
    <property type="match status" value="1"/>
</dbReference>
<dbReference type="InterPro" id="IPR017938">
    <property type="entry name" value="Riboflavin_synthase-like_b-brl"/>
</dbReference>
<dbReference type="InterPro" id="IPR023208">
    <property type="entry name" value="P450R"/>
</dbReference>
<keyword evidence="4" id="KW-0285">Flavoprotein</keyword>
<evidence type="ECO:0000313" key="23">
    <source>
        <dbReference type="EMBL" id="OJJ05918.1"/>
    </source>
</evidence>
<keyword evidence="6" id="KW-0812">Transmembrane</keyword>
<dbReference type="AlphaFoldDB" id="A0A1L9PWL3"/>
<comment type="cofactor">
    <cofactor evidence="2">
        <name>FAD</name>
        <dbReference type="ChEBI" id="CHEBI:57692"/>
    </cofactor>
</comment>
<evidence type="ECO:0000256" key="3">
    <source>
        <dbReference type="ARBA" id="ARBA00022516"/>
    </source>
</evidence>
<comment type="function">
    <text evidence="20">This enzyme is required for electron transfer from NADP to cytochrome P450.</text>
</comment>
<dbReference type="FunFam" id="3.40.50.80:FF:000001">
    <property type="entry name" value="NADPH--cytochrome P450 reductase 1"/>
    <property type="match status" value="1"/>
</dbReference>
<evidence type="ECO:0000256" key="16">
    <source>
        <dbReference type="ARBA" id="ARBA00023136"/>
    </source>
</evidence>
<dbReference type="PANTHER" id="PTHR19384:SF17">
    <property type="entry name" value="NADPH--CYTOCHROME P450 REDUCTASE"/>
    <property type="match status" value="1"/>
</dbReference>
<protein>
    <recommendedName>
        <fullName evidence="20">NADPH--cytochrome P450 reductase</fullName>
        <ecNumber evidence="20">1.6.2.4</ecNumber>
    </recommendedName>
</protein>
<evidence type="ECO:0000256" key="18">
    <source>
        <dbReference type="ARBA" id="ARBA00023221"/>
    </source>
</evidence>
<keyword evidence="13 20" id="KW-0560">Oxidoreductase</keyword>
<evidence type="ECO:0000256" key="12">
    <source>
        <dbReference type="ARBA" id="ARBA00022989"/>
    </source>
</evidence>
<dbReference type="InterPro" id="IPR003097">
    <property type="entry name" value="CysJ-like_FAD-binding"/>
</dbReference>
<dbReference type="InterPro" id="IPR039261">
    <property type="entry name" value="FNR_nucleotide-bd"/>
</dbReference>
<dbReference type="OrthoDB" id="1856718at2759"/>
<dbReference type="SUPFAM" id="SSF52343">
    <property type="entry name" value="Ferredoxin reductase-like, C-terminal NADP-linked domain"/>
    <property type="match status" value="1"/>
</dbReference>
<keyword evidence="14" id="KW-0756">Sterol biosynthesis</keyword>
<dbReference type="VEuPathDB" id="FungiDB:ASPVEDRAFT_87243"/>
<dbReference type="InterPro" id="IPR001094">
    <property type="entry name" value="Flavdoxin-like"/>
</dbReference>
<dbReference type="PIRSF" id="PIRSF000208">
    <property type="entry name" value="P450R"/>
    <property type="match status" value="1"/>
</dbReference>
<evidence type="ECO:0000256" key="15">
    <source>
        <dbReference type="ARBA" id="ARBA00023098"/>
    </source>
</evidence>